<dbReference type="Pfam" id="PF01381">
    <property type="entry name" value="HTH_3"/>
    <property type="match status" value="1"/>
</dbReference>
<name>A0AAU7VMU9_9FIRM</name>
<dbReference type="PANTHER" id="PTHR46558">
    <property type="entry name" value="TRACRIPTIONAL REGULATORY PROTEIN-RELATED-RELATED"/>
    <property type="match status" value="1"/>
</dbReference>
<dbReference type="InterPro" id="IPR001387">
    <property type="entry name" value="Cro/C1-type_HTH"/>
</dbReference>
<keyword evidence="2" id="KW-0472">Membrane</keyword>
<feature type="transmembrane region" description="Helical" evidence="2">
    <location>
        <begin position="173"/>
        <end position="194"/>
    </location>
</feature>
<evidence type="ECO:0000313" key="4">
    <source>
        <dbReference type="EMBL" id="XBX75257.1"/>
    </source>
</evidence>
<organism evidence="4">
    <name type="scientific">Proteinivorax tanatarense</name>
    <dbReference type="NCBI Taxonomy" id="1260629"/>
    <lineage>
        <taxon>Bacteria</taxon>
        <taxon>Bacillati</taxon>
        <taxon>Bacillota</taxon>
        <taxon>Clostridia</taxon>
        <taxon>Eubacteriales</taxon>
        <taxon>Proteinivoracaceae</taxon>
        <taxon>Proteinivorax</taxon>
    </lineage>
</organism>
<dbReference type="InterPro" id="IPR010982">
    <property type="entry name" value="Lambda_DNA-bd_dom_sf"/>
</dbReference>
<gene>
    <name evidence="4" type="ORF">PRVXT_000368</name>
</gene>
<proteinExistence type="predicted"/>
<evidence type="ECO:0000256" key="2">
    <source>
        <dbReference type="SAM" id="Phobius"/>
    </source>
</evidence>
<dbReference type="EMBL" id="CP158367">
    <property type="protein sequence ID" value="XBX75257.1"/>
    <property type="molecule type" value="Genomic_DNA"/>
</dbReference>
<reference evidence="4" key="2">
    <citation type="submission" date="2024-06" db="EMBL/GenBank/DDBJ databases">
        <authorList>
            <person name="Petrova K.O."/>
            <person name="Toshchakov S.V."/>
            <person name="Boltjanskaja Y.V."/>
            <person name="Kevbrin V."/>
        </authorList>
    </citation>
    <scope>NUCLEOTIDE SEQUENCE</scope>
    <source>
        <strain evidence="4">Z-910T</strain>
    </source>
</reference>
<dbReference type="PANTHER" id="PTHR46558:SF13">
    <property type="entry name" value="HTH-TYPE TRANSCRIPTIONAL REGULATOR IMMR"/>
    <property type="match status" value="1"/>
</dbReference>
<dbReference type="AlphaFoldDB" id="A0AAU7VMU9"/>
<feature type="transmembrane region" description="Helical" evidence="2">
    <location>
        <begin position="80"/>
        <end position="101"/>
    </location>
</feature>
<protein>
    <submittedName>
        <fullName evidence="4">Helix-turn-helix transcriptional regulator</fullName>
    </submittedName>
</protein>
<evidence type="ECO:0000256" key="1">
    <source>
        <dbReference type="ARBA" id="ARBA00023125"/>
    </source>
</evidence>
<reference evidence="4" key="1">
    <citation type="journal article" date="2013" name="Extremophiles">
        <title>Proteinivorax tanatarense gen. nov., sp. nov., an anaerobic, haloalkaliphilic, proteolytic bacterium isolated from a decaying algal bloom, and proposal of Proteinivoraceae fam. nov.</title>
        <authorList>
            <person name="Kevbrin V."/>
            <person name="Boltyanskaya Y."/>
            <person name="Zhilina T."/>
            <person name="Kolganova T."/>
            <person name="Lavrentjeva E."/>
            <person name="Kuznetsov B."/>
        </authorList>
    </citation>
    <scope>NUCLEOTIDE SEQUENCE</scope>
    <source>
        <strain evidence="4">Z-910T</strain>
    </source>
</reference>
<keyword evidence="1" id="KW-0238">DNA-binding</keyword>
<dbReference type="GO" id="GO:0003677">
    <property type="term" value="F:DNA binding"/>
    <property type="evidence" value="ECO:0007669"/>
    <property type="project" value="UniProtKB-KW"/>
</dbReference>
<keyword evidence="2" id="KW-1133">Transmembrane helix</keyword>
<dbReference type="CDD" id="cd00093">
    <property type="entry name" value="HTH_XRE"/>
    <property type="match status" value="1"/>
</dbReference>
<keyword evidence="2" id="KW-0812">Transmembrane</keyword>
<dbReference type="Gene3D" id="1.10.260.40">
    <property type="entry name" value="lambda repressor-like DNA-binding domains"/>
    <property type="match status" value="1"/>
</dbReference>
<feature type="transmembrane region" description="Helical" evidence="2">
    <location>
        <begin position="147"/>
        <end position="167"/>
    </location>
</feature>
<feature type="transmembrane region" description="Helical" evidence="2">
    <location>
        <begin position="107"/>
        <end position="126"/>
    </location>
</feature>
<dbReference type="SUPFAM" id="SSF47413">
    <property type="entry name" value="lambda repressor-like DNA-binding domains"/>
    <property type="match status" value="1"/>
</dbReference>
<sequence length="203" mass="23323">MDMAERIQNLRKMQGISQEQLGDKIGVSRQAVSKWESNQSVPDLDKVILMSEHFNVTTDYILKGIKSSDKLDEKKIKTNFSIIVATALNSIGLIAAFALWYERQVARAPAIGLIFMVLGCVVYGLGFINATDSTKKELRCKFWEINIWLVSFIPLSLIYNVVMFGVVAPYPLLWYPLIAFPIFCMIYIFICFYVRKRCKKRMK</sequence>
<dbReference type="SMART" id="SM00530">
    <property type="entry name" value="HTH_XRE"/>
    <property type="match status" value="1"/>
</dbReference>
<dbReference type="PROSITE" id="PS50943">
    <property type="entry name" value="HTH_CROC1"/>
    <property type="match status" value="1"/>
</dbReference>
<feature type="domain" description="HTH cro/C1-type" evidence="3">
    <location>
        <begin position="7"/>
        <end position="61"/>
    </location>
</feature>
<accession>A0AAU7VMU9</accession>
<dbReference type="RefSeq" id="WP_350344002.1">
    <property type="nucleotide sequence ID" value="NZ_CP158367.1"/>
</dbReference>
<evidence type="ECO:0000259" key="3">
    <source>
        <dbReference type="PROSITE" id="PS50943"/>
    </source>
</evidence>